<comment type="similarity">
    <text evidence="1">Belongs to the 'GDSL' lipolytic enzyme family.</text>
</comment>
<dbReference type="RefSeq" id="WP_346240787.1">
    <property type="nucleotide sequence ID" value="NZ_JAZHYP010000002.1"/>
</dbReference>
<feature type="domain" description="SGNH hydrolase-type esterase" evidence="4">
    <location>
        <begin position="281"/>
        <end position="479"/>
    </location>
</feature>
<proteinExistence type="inferred from homology"/>
<evidence type="ECO:0000256" key="2">
    <source>
        <dbReference type="ARBA" id="ARBA00022801"/>
    </source>
</evidence>
<keyword evidence="6" id="KW-1185">Reference proteome</keyword>
<reference evidence="5 6" key="1">
    <citation type="submission" date="2024-01" db="EMBL/GenBank/DDBJ databases">
        <title>Mariniflexile litorale sp. nov., isolated from the shallow sediments of the Sea of Japan.</title>
        <authorList>
            <person name="Romanenko L."/>
            <person name="Bystritskaya E."/>
            <person name="Isaeva M."/>
        </authorList>
    </citation>
    <scope>NUCLEOTIDE SEQUENCE [LARGE SCALE GENOMIC DNA]</scope>
    <source>
        <strain evidence="5 6">KCTC 32427</strain>
    </source>
</reference>
<gene>
    <name evidence="5" type="ORF">VP395_05710</name>
</gene>
<evidence type="ECO:0000259" key="4">
    <source>
        <dbReference type="Pfam" id="PF13472"/>
    </source>
</evidence>
<dbReference type="Pfam" id="PF13472">
    <property type="entry name" value="Lipase_GDSL_2"/>
    <property type="match status" value="2"/>
</dbReference>
<name>A0ABV0A7Y3_9FLAO</name>
<accession>A0ABV0A7Y3</accession>
<evidence type="ECO:0000313" key="6">
    <source>
        <dbReference type="Proteomes" id="UP001416393"/>
    </source>
</evidence>
<comment type="caution">
    <text evidence="5">The sequence shown here is derived from an EMBL/GenBank/DDBJ whole genome shotgun (WGS) entry which is preliminary data.</text>
</comment>
<protein>
    <submittedName>
        <fullName evidence="5">Rhamnogalacturonan acetylesterase</fullName>
    </submittedName>
</protein>
<organism evidence="5 6">
    <name type="scientific">Mariniflexile soesokkakense</name>
    <dbReference type="NCBI Taxonomy" id="1343160"/>
    <lineage>
        <taxon>Bacteria</taxon>
        <taxon>Pseudomonadati</taxon>
        <taxon>Bacteroidota</taxon>
        <taxon>Flavobacteriia</taxon>
        <taxon>Flavobacteriales</taxon>
        <taxon>Flavobacteriaceae</taxon>
        <taxon>Mariniflexile</taxon>
    </lineage>
</organism>
<keyword evidence="3" id="KW-0732">Signal</keyword>
<dbReference type="Proteomes" id="UP001416393">
    <property type="component" value="Unassembled WGS sequence"/>
</dbReference>
<dbReference type="PANTHER" id="PTHR43695:SF1">
    <property type="entry name" value="RHAMNOGALACTURONAN ACETYLESTERASE"/>
    <property type="match status" value="1"/>
</dbReference>
<keyword evidence="2" id="KW-0378">Hydrolase</keyword>
<evidence type="ECO:0000256" key="3">
    <source>
        <dbReference type="SAM" id="SignalP"/>
    </source>
</evidence>
<dbReference type="InterPro" id="IPR037459">
    <property type="entry name" value="RhgT-like"/>
</dbReference>
<sequence>MKNLKFLVLFCLSTILINCKSATTSTSQEVKTPTVYTVGDSTVKNGRGDGSGGLWGWGDFIGQFLDSTKVSLENHALGGTSSRTYQNLGLWDAVNNKLKAGDYVLIQFGHNDNGPVNDTIRARGTIKGIGNETEEIDNLITKKHEIVHSYGWYIEKIVKDAKSKGAIPIIMSPIPRNDWKEGKVPRNNTSYGLWAKQIAKRNNVTFIDLNDRMASKLEHFGEEKVTGTYFYKRDHTHTSARGALMAASIIINELKTTTNSLKDYIASNPQLELPKKKSIFLIGDSTMASSSNQNAIGWGVPFPQFCDTTQVNVINKARGGRSSRTFIYEGLWEAAKKEFQPDDFVFIQFGHNDAGNIDKAKYRGSLKGIGDETQTVVRDSSITETVHTYGWYMKRMIQETKEQGAVPIILSLTPRNEWPKGHVERRTETYVKWAKEVAIAEDVFYIDVNDIVAKAYETLGKDKVKDFFPQDHTHTNLEGATFTAFAIAETLKNSKEIGLRGFINLNK</sequence>
<dbReference type="Gene3D" id="3.40.50.1110">
    <property type="entry name" value="SGNH hydrolase"/>
    <property type="match status" value="2"/>
</dbReference>
<dbReference type="InterPro" id="IPR013830">
    <property type="entry name" value="SGNH_hydro"/>
</dbReference>
<dbReference type="SUPFAM" id="SSF52266">
    <property type="entry name" value="SGNH hydrolase"/>
    <property type="match status" value="2"/>
</dbReference>
<feature type="domain" description="SGNH hydrolase-type esterase" evidence="4">
    <location>
        <begin position="38"/>
        <end position="242"/>
    </location>
</feature>
<dbReference type="EMBL" id="JAZHYP010000002">
    <property type="protein sequence ID" value="MEN3323214.1"/>
    <property type="molecule type" value="Genomic_DNA"/>
</dbReference>
<feature type="signal peptide" evidence="3">
    <location>
        <begin position="1"/>
        <end position="22"/>
    </location>
</feature>
<evidence type="ECO:0000256" key="1">
    <source>
        <dbReference type="ARBA" id="ARBA00008668"/>
    </source>
</evidence>
<dbReference type="InterPro" id="IPR036514">
    <property type="entry name" value="SGNH_hydro_sf"/>
</dbReference>
<evidence type="ECO:0000313" key="5">
    <source>
        <dbReference type="EMBL" id="MEN3323214.1"/>
    </source>
</evidence>
<feature type="chain" id="PRO_5045806579" evidence="3">
    <location>
        <begin position="23"/>
        <end position="507"/>
    </location>
</feature>
<dbReference type="CDD" id="cd01821">
    <property type="entry name" value="Rhamnogalacturan_acetylesterase_like"/>
    <property type="match status" value="2"/>
</dbReference>
<dbReference type="PANTHER" id="PTHR43695">
    <property type="entry name" value="PUTATIVE (AFU_ORTHOLOGUE AFUA_2G17250)-RELATED"/>
    <property type="match status" value="1"/>
</dbReference>